<dbReference type="CDD" id="cd02947">
    <property type="entry name" value="TRX_family"/>
    <property type="match status" value="1"/>
</dbReference>
<protein>
    <recommendedName>
        <fullName evidence="4">Thioredoxin domain-containing protein</fullName>
    </recommendedName>
</protein>
<evidence type="ECO:0000256" key="2">
    <source>
        <dbReference type="ARBA" id="ARBA00023157"/>
    </source>
</evidence>
<evidence type="ECO:0000256" key="1">
    <source>
        <dbReference type="ARBA" id="ARBA00008987"/>
    </source>
</evidence>
<dbReference type="Pfam" id="PF00085">
    <property type="entry name" value="Thioredoxin"/>
    <property type="match status" value="1"/>
</dbReference>
<dbReference type="AlphaFoldDB" id="A0AA39RAV2"/>
<evidence type="ECO:0000256" key="3">
    <source>
        <dbReference type="SAM" id="MobiDB-lite"/>
    </source>
</evidence>
<organism evidence="5 6">
    <name type="scientific">Cladonia borealis</name>
    <dbReference type="NCBI Taxonomy" id="184061"/>
    <lineage>
        <taxon>Eukaryota</taxon>
        <taxon>Fungi</taxon>
        <taxon>Dikarya</taxon>
        <taxon>Ascomycota</taxon>
        <taxon>Pezizomycotina</taxon>
        <taxon>Lecanoromycetes</taxon>
        <taxon>OSLEUM clade</taxon>
        <taxon>Lecanoromycetidae</taxon>
        <taxon>Lecanorales</taxon>
        <taxon>Lecanorineae</taxon>
        <taxon>Cladoniaceae</taxon>
        <taxon>Cladonia</taxon>
    </lineage>
</organism>
<dbReference type="PROSITE" id="PS00194">
    <property type="entry name" value="THIOREDOXIN_1"/>
    <property type="match status" value="1"/>
</dbReference>
<evidence type="ECO:0000259" key="4">
    <source>
        <dbReference type="PROSITE" id="PS51352"/>
    </source>
</evidence>
<dbReference type="Proteomes" id="UP001166286">
    <property type="component" value="Unassembled WGS sequence"/>
</dbReference>
<dbReference type="Gene3D" id="3.40.30.10">
    <property type="entry name" value="Glutaredoxin"/>
    <property type="match status" value="1"/>
</dbReference>
<reference evidence="5" key="1">
    <citation type="submission" date="2023-03" db="EMBL/GenBank/DDBJ databases">
        <title>Complete genome of Cladonia borealis.</title>
        <authorList>
            <person name="Park H."/>
        </authorList>
    </citation>
    <scope>NUCLEOTIDE SEQUENCE</scope>
    <source>
        <strain evidence="5">ANT050790</strain>
    </source>
</reference>
<name>A0AA39RAV2_9LECA</name>
<feature type="compositionally biased region" description="Polar residues" evidence="3">
    <location>
        <begin position="147"/>
        <end position="173"/>
    </location>
</feature>
<feature type="domain" description="Thioredoxin" evidence="4">
    <location>
        <begin position="161"/>
        <end position="276"/>
    </location>
</feature>
<proteinExistence type="inferred from homology"/>
<evidence type="ECO:0000313" key="6">
    <source>
        <dbReference type="Proteomes" id="UP001166286"/>
    </source>
</evidence>
<keyword evidence="2" id="KW-1015">Disulfide bond</keyword>
<comment type="similarity">
    <text evidence="1">Belongs to the thioredoxin family.</text>
</comment>
<feature type="region of interest" description="Disordered" evidence="3">
    <location>
        <begin position="73"/>
        <end position="173"/>
    </location>
</feature>
<sequence length="276" mass="29304">MVDLSALTYITLKTLVIGAPPNESVPPDRIFAAAAMPQAVRYHFERANYPGADQLMMFYAALSKDWSRVEKVSRASKHSTARSDPSTPSSPPSAPTTANARPAKTSSPSSPTPNSPAPSTKTKNSSAALDKTATPSAPPPNVSVPNSRIQPSPTTKSSSNAAPQPTIPSSTSLPDISTTVAALAMHEAHHLAILSQALKAMVPWLARMGLEQRCNCTKSGVMITDCFATWCGPCKVIAPRVVDLSHAHPSARLYKIDVEELPELAQELGVRAMPTF</sequence>
<dbReference type="PROSITE" id="PS51352">
    <property type="entry name" value="THIOREDOXIN_2"/>
    <property type="match status" value="1"/>
</dbReference>
<keyword evidence="6" id="KW-1185">Reference proteome</keyword>
<evidence type="ECO:0000313" key="5">
    <source>
        <dbReference type="EMBL" id="KAK0516891.1"/>
    </source>
</evidence>
<dbReference type="InterPro" id="IPR013766">
    <property type="entry name" value="Thioredoxin_domain"/>
</dbReference>
<gene>
    <name evidence="5" type="ORF">JMJ35_000046</name>
</gene>
<dbReference type="EMBL" id="JAFEKC020000001">
    <property type="protein sequence ID" value="KAK0516891.1"/>
    <property type="molecule type" value="Genomic_DNA"/>
</dbReference>
<dbReference type="InterPro" id="IPR036249">
    <property type="entry name" value="Thioredoxin-like_sf"/>
</dbReference>
<dbReference type="SUPFAM" id="SSF52833">
    <property type="entry name" value="Thioredoxin-like"/>
    <property type="match status" value="1"/>
</dbReference>
<feature type="compositionally biased region" description="Low complexity" evidence="3">
    <location>
        <begin position="95"/>
        <end position="109"/>
    </location>
</feature>
<dbReference type="InterPro" id="IPR017937">
    <property type="entry name" value="Thioredoxin_CS"/>
</dbReference>
<comment type="caution">
    <text evidence="5">The sequence shown here is derived from an EMBL/GenBank/DDBJ whole genome shotgun (WGS) entry which is preliminary data.</text>
</comment>
<dbReference type="PANTHER" id="PTHR46115">
    <property type="entry name" value="THIOREDOXIN-LIKE PROTEIN 1"/>
    <property type="match status" value="1"/>
</dbReference>
<accession>A0AA39RAV2</accession>